<name>A0A0F9BCW3_9ZZZZ</name>
<comment type="caution">
    <text evidence="1">The sequence shown here is derived from an EMBL/GenBank/DDBJ whole genome shotgun (WGS) entry which is preliminary data.</text>
</comment>
<gene>
    <name evidence="1" type="ORF">LCGC14_2742850</name>
</gene>
<dbReference type="EMBL" id="LAZR01049938">
    <property type="protein sequence ID" value="KKK88469.1"/>
    <property type="molecule type" value="Genomic_DNA"/>
</dbReference>
<accession>A0A0F9BCW3</accession>
<evidence type="ECO:0000313" key="1">
    <source>
        <dbReference type="EMBL" id="KKK88469.1"/>
    </source>
</evidence>
<reference evidence="1" key="1">
    <citation type="journal article" date="2015" name="Nature">
        <title>Complex archaea that bridge the gap between prokaryotes and eukaryotes.</title>
        <authorList>
            <person name="Spang A."/>
            <person name="Saw J.H."/>
            <person name="Jorgensen S.L."/>
            <person name="Zaremba-Niedzwiedzka K."/>
            <person name="Martijn J."/>
            <person name="Lind A.E."/>
            <person name="van Eijk R."/>
            <person name="Schleper C."/>
            <person name="Guy L."/>
            <person name="Ettema T.J."/>
        </authorList>
    </citation>
    <scope>NUCLEOTIDE SEQUENCE</scope>
</reference>
<sequence length="82" mass="9316">MNARTHHYETEEQAAVAWNTRSLRVLASETAAERDRLKVVNEQLVEVLEMAAEHCAMFVRPTNEEEALAENIRAALVEARKP</sequence>
<protein>
    <submittedName>
        <fullName evidence="1">Uncharacterized protein</fullName>
    </submittedName>
</protein>
<proteinExistence type="predicted"/>
<organism evidence="1">
    <name type="scientific">marine sediment metagenome</name>
    <dbReference type="NCBI Taxonomy" id="412755"/>
    <lineage>
        <taxon>unclassified sequences</taxon>
        <taxon>metagenomes</taxon>
        <taxon>ecological metagenomes</taxon>
    </lineage>
</organism>
<dbReference type="AlphaFoldDB" id="A0A0F9BCW3"/>